<comment type="caution">
    <text evidence="2">The sequence shown here is derived from an EMBL/GenBank/DDBJ whole genome shotgun (WGS) entry which is preliminary data.</text>
</comment>
<gene>
    <name evidence="2" type="ORF">ENI26_10250</name>
</gene>
<dbReference type="SUPFAM" id="SSF110857">
    <property type="entry name" value="Gamma-glutamyl cyclotransferase-like"/>
    <property type="match status" value="1"/>
</dbReference>
<feature type="domain" description="Gamma-glutamylcyclotransferase AIG2-like" evidence="1">
    <location>
        <begin position="16"/>
        <end position="138"/>
    </location>
</feature>
<dbReference type="EMBL" id="DRHY01000222">
    <property type="protein sequence ID" value="HEC74734.1"/>
    <property type="molecule type" value="Genomic_DNA"/>
</dbReference>
<protein>
    <submittedName>
        <fullName evidence="2">Gamma-glutamylcyclotransferase</fullName>
    </submittedName>
</protein>
<dbReference type="InterPro" id="IPR036568">
    <property type="entry name" value="GGCT-like_sf"/>
</dbReference>
<evidence type="ECO:0000259" key="1">
    <source>
        <dbReference type="Pfam" id="PF06094"/>
    </source>
</evidence>
<dbReference type="CDD" id="cd06661">
    <property type="entry name" value="GGCT_like"/>
    <property type="match status" value="1"/>
</dbReference>
<dbReference type="InterPro" id="IPR009288">
    <property type="entry name" value="AIG2-like_dom"/>
</dbReference>
<name>A0A7C2AQL4_9GAMM</name>
<dbReference type="Pfam" id="PF06094">
    <property type="entry name" value="GGACT"/>
    <property type="match status" value="1"/>
</dbReference>
<sequence>MTTNTHNNTHSQSEYLFVYATLMRKANHPMHELIAEHSQYVGEATLSGHLYQIDYYPGVVAADSAESLVHGELYHISNSARLFAGLDDYEECSEAFPMPHEYARCQIAVTLTAQQRKVVAWVYTYEFSIEGKLRLMDGRFIRHD</sequence>
<dbReference type="Gene3D" id="3.10.490.10">
    <property type="entry name" value="Gamma-glutamyl cyclotransferase-like"/>
    <property type="match status" value="1"/>
</dbReference>
<dbReference type="Proteomes" id="UP000886384">
    <property type="component" value="Unassembled WGS sequence"/>
</dbReference>
<organism evidence="2">
    <name type="scientific">Methylophaga aminisulfidivorans</name>
    <dbReference type="NCBI Taxonomy" id="230105"/>
    <lineage>
        <taxon>Bacteria</taxon>
        <taxon>Pseudomonadati</taxon>
        <taxon>Pseudomonadota</taxon>
        <taxon>Gammaproteobacteria</taxon>
        <taxon>Thiotrichales</taxon>
        <taxon>Piscirickettsiaceae</taxon>
        <taxon>Methylophaga</taxon>
    </lineage>
</organism>
<reference evidence="2" key="1">
    <citation type="journal article" date="2020" name="mSystems">
        <title>Genome- and Community-Level Interaction Insights into Carbon Utilization and Element Cycling Functions of Hydrothermarchaeota in Hydrothermal Sediment.</title>
        <authorList>
            <person name="Zhou Z."/>
            <person name="Liu Y."/>
            <person name="Xu W."/>
            <person name="Pan J."/>
            <person name="Luo Z.H."/>
            <person name="Li M."/>
        </authorList>
    </citation>
    <scope>NUCLEOTIDE SEQUENCE [LARGE SCALE GENOMIC DNA]</scope>
    <source>
        <strain evidence="2">HyVt-380</strain>
    </source>
</reference>
<proteinExistence type="predicted"/>
<dbReference type="InterPro" id="IPR013024">
    <property type="entry name" value="GGCT-like"/>
</dbReference>
<evidence type="ECO:0000313" key="2">
    <source>
        <dbReference type="EMBL" id="HEC74734.1"/>
    </source>
</evidence>
<dbReference type="AlphaFoldDB" id="A0A7C2AQL4"/>
<accession>A0A7C2AQL4</accession>